<dbReference type="EMBL" id="JACJVO010000017">
    <property type="protein sequence ID" value="MBB6732081.1"/>
    <property type="molecule type" value="Genomic_DNA"/>
</dbReference>
<feature type="domain" description="Histidine kinase" evidence="15">
    <location>
        <begin position="162"/>
        <end position="377"/>
    </location>
</feature>
<dbReference type="GO" id="GO:0016036">
    <property type="term" value="P:cellular response to phosphate starvation"/>
    <property type="evidence" value="ECO:0007669"/>
    <property type="project" value="TreeGrafter"/>
</dbReference>
<evidence type="ECO:0000313" key="16">
    <source>
        <dbReference type="EMBL" id="MBB6732081.1"/>
    </source>
</evidence>
<dbReference type="AlphaFoldDB" id="A0A7X0VVK9"/>
<keyword evidence="10 14" id="KW-1133">Transmembrane helix</keyword>
<dbReference type="Gene3D" id="1.10.287.130">
    <property type="match status" value="1"/>
</dbReference>
<dbReference type="InterPro" id="IPR004358">
    <property type="entry name" value="Sig_transdc_His_kin-like_C"/>
</dbReference>
<evidence type="ECO:0000256" key="4">
    <source>
        <dbReference type="ARBA" id="ARBA00022553"/>
    </source>
</evidence>
<name>A0A7X0VVK9_9BACL</name>
<dbReference type="PRINTS" id="PR00344">
    <property type="entry name" value="BCTRLSENSOR"/>
</dbReference>
<evidence type="ECO:0000256" key="1">
    <source>
        <dbReference type="ARBA" id="ARBA00000085"/>
    </source>
</evidence>
<evidence type="ECO:0000256" key="3">
    <source>
        <dbReference type="ARBA" id="ARBA00012438"/>
    </source>
</evidence>
<dbReference type="RefSeq" id="WP_185129831.1">
    <property type="nucleotide sequence ID" value="NZ_JACJVO010000017.1"/>
</dbReference>
<dbReference type="Proteomes" id="UP000564644">
    <property type="component" value="Unassembled WGS sequence"/>
</dbReference>
<reference evidence="16 17" key="1">
    <citation type="submission" date="2020-08" db="EMBL/GenBank/DDBJ databases">
        <title>Cohnella phylogeny.</title>
        <authorList>
            <person name="Dunlap C."/>
        </authorList>
    </citation>
    <scope>NUCLEOTIDE SEQUENCE [LARGE SCALE GENOMIC DNA]</scope>
    <source>
        <strain evidence="16 17">CBP 2801</strain>
    </source>
</reference>
<dbReference type="GO" id="GO:0005886">
    <property type="term" value="C:plasma membrane"/>
    <property type="evidence" value="ECO:0007669"/>
    <property type="project" value="TreeGrafter"/>
</dbReference>
<dbReference type="Pfam" id="PF02518">
    <property type="entry name" value="HATPase_c"/>
    <property type="match status" value="1"/>
</dbReference>
<dbReference type="InterPro" id="IPR003661">
    <property type="entry name" value="HisK_dim/P_dom"/>
</dbReference>
<evidence type="ECO:0000256" key="8">
    <source>
        <dbReference type="ARBA" id="ARBA00022777"/>
    </source>
</evidence>
<dbReference type="InterPro" id="IPR050351">
    <property type="entry name" value="BphY/WalK/GraS-like"/>
</dbReference>
<dbReference type="InterPro" id="IPR003594">
    <property type="entry name" value="HATPase_dom"/>
</dbReference>
<dbReference type="PANTHER" id="PTHR45453:SF1">
    <property type="entry name" value="PHOSPHATE REGULON SENSOR PROTEIN PHOR"/>
    <property type="match status" value="1"/>
</dbReference>
<keyword evidence="11" id="KW-0902">Two-component regulatory system</keyword>
<feature type="transmembrane region" description="Helical" evidence="14">
    <location>
        <begin position="20"/>
        <end position="41"/>
    </location>
</feature>
<organism evidence="16 17">
    <name type="scientific">Cohnella zeiphila</name>
    <dbReference type="NCBI Taxonomy" id="2761120"/>
    <lineage>
        <taxon>Bacteria</taxon>
        <taxon>Bacillati</taxon>
        <taxon>Bacillota</taxon>
        <taxon>Bacilli</taxon>
        <taxon>Bacillales</taxon>
        <taxon>Paenibacillaceae</taxon>
        <taxon>Cohnella</taxon>
    </lineage>
</organism>
<dbReference type="GO" id="GO:0005524">
    <property type="term" value="F:ATP binding"/>
    <property type="evidence" value="ECO:0007669"/>
    <property type="project" value="UniProtKB-KW"/>
</dbReference>
<keyword evidence="8 16" id="KW-0418">Kinase</keyword>
<dbReference type="PROSITE" id="PS50109">
    <property type="entry name" value="HIS_KIN"/>
    <property type="match status" value="1"/>
</dbReference>
<comment type="catalytic activity">
    <reaction evidence="1">
        <text>ATP + protein L-histidine = ADP + protein N-phospho-L-histidine.</text>
        <dbReference type="EC" id="2.7.13.3"/>
    </reaction>
</comment>
<dbReference type="SUPFAM" id="SSF47384">
    <property type="entry name" value="Homodimeric domain of signal transducing histidine kinase"/>
    <property type="match status" value="1"/>
</dbReference>
<dbReference type="InterPro" id="IPR058212">
    <property type="entry name" value="VanS-like"/>
</dbReference>
<comment type="subcellular location">
    <subcellularLocation>
        <location evidence="2">Membrane</location>
    </subcellularLocation>
</comment>
<dbReference type="CDD" id="cd00082">
    <property type="entry name" value="HisKA"/>
    <property type="match status" value="1"/>
</dbReference>
<keyword evidence="17" id="KW-1185">Reference proteome</keyword>
<evidence type="ECO:0000256" key="5">
    <source>
        <dbReference type="ARBA" id="ARBA00022679"/>
    </source>
</evidence>
<dbReference type="NCBIfam" id="NF033091">
    <property type="entry name" value="HK_VanS_ACDEFG"/>
    <property type="match status" value="1"/>
</dbReference>
<evidence type="ECO:0000256" key="9">
    <source>
        <dbReference type="ARBA" id="ARBA00022840"/>
    </source>
</evidence>
<evidence type="ECO:0000313" key="17">
    <source>
        <dbReference type="Proteomes" id="UP000564644"/>
    </source>
</evidence>
<comment type="caution">
    <text evidence="16">The sequence shown here is derived from an EMBL/GenBank/DDBJ whole genome shotgun (WGS) entry which is preliminary data.</text>
</comment>
<protein>
    <recommendedName>
        <fullName evidence="3">histidine kinase</fullName>
        <ecNumber evidence="3">2.7.13.3</ecNumber>
    </recommendedName>
</protein>
<evidence type="ECO:0000256" key="10">
    <source>
        <dbReference type="ARBA" id="ARBA00022989"/>
    </source>
</evidence>
<keyword evidence="9" id="KW-0067">ATP-binding</keyword>
<proteinExistence type="predicted"/>
<dbReference type="GO" id="GO:0004721">
    <property type="term" value="F:phosphoprotein phosphatase activity"/>
    <property type="evidence" value="ECO:0007669"/>
    <property type="project" value="TreeGrafter"/>
</dbReference>
<evidence type="ECO:0000256" key="14">
    <source>
        <dbReference type="SAM" id="Phobius"/>
    </source>
</evidence>
<dbReference type="Pfam" id="PF00512">
    <property type="entry name" value="HisKA"/>
    <property type="match status" value="1"/>
</dbReference>
<evidence type="ECO:0000259" key="15">
    <source>
        <dbReference type="PROSITE" id="PS50109"/>
    </source>
</evidence>
<dbReference type="GO" id="GO:0000155">
    <property type="term" value="F:phosphorelay sensor kinase activity"/>
    <property type="evidence" value="ECO:0007669"/>
    <property type="project" value="InterPro"/>
</dbReference>
<dbReference type="SUPFAM" id="SSF55874">
    <property type="entry name" value="ATPase domain of HSP90 chaperone/DNA topoisomerase II/histidine kinase"/>
    <property type="match status" value="1"/>
</dbReference>
<dbReference type="PANTHER" id="PTHR45453">
    <property type="entry name" value="PHOSPHATE REGULON SENSOR PROTEIN PHOR"/>
    <property type="match status" value="1"/>
</dbReference>
<evidence type="ECO:0000256" key="2">
    <source>
        <dbReference type="ARBA" id="ARBA00004370"/>
    </source>
</evidence>
<keyword evidence="6 14" id="KW-0812">Transmembrane</keyword>
<sequence length="385" mass="44105">MKLKNKNKKNDYFRLKRKLYLYILAIVMASVAFVVSLRLFILRRAVGDWIVRFLENSFDLRRPDAMKIYQYSIRNHMEILIYVAIAVSILILCRVMLSRFAKYFDEINTGIDILIQNEDKPIELSAEMEFMERKLSTLKRTLEKREQDAKLAEQRKNDVVMYLAHDIKTPLTSVIGYLSLLDEAPDMPVEQKAKYVHITLTKAYRLEQLIDEFFEITRYNLQAITLAKKHIDLYYMLVQMTDEFYPQLASNGKQAVIHASEDLTVSGDPDKLARVFNNILRNAVAYSEDDSVIDITAGFSGDRVSIVFKNAGSIPEDKLAAIFEKFYRMDDARSSDTGGAGLGLAIAKEIVVQHGGQIYAESDDNYTTFTVELPALPDLDDKWGS</sequence>
<keyword evidence="13" id="KW-0175">Coiled coil</keyword>
<keyword evidence="5" id="KW-0808">Transferase</keyword>
<dbReference type="SMART" id="SM00387">
    <property type="entry name" value="HATPase_c"/>
    <property type="match status" value="1"/>
</dbReference>
<keyword evidence="12 14" id="KW-0472">Membrane</keyword>
<evidence type="ECO:0000256" key="13">
    <source>
        <dbReference type="SAM" id="Coils"/>
    </source>
</evidence>
<evidence type="ECO:0000256" key="7">
    <source>
        <dbReference type="ARBA" id="ARBA00022741"/>
    </source>
</evidence>
<evidence type="ECO:0000256" key="6">
    <source>
        <dbReference type="ARBA" id="ARBA00022692"/>
    </source>
</evidence>
<dbReference type="Gene3D" id="3.30.565.10">
    <property type="entry name" value="Histidine kinase-like ATPase, C-terminal domain"/>
    <property type="match status" value="1"/>
</dbReference>
<dbReference type="EC" id="2.7.13.3" evidence="3"/>
<evidence type="ECO:0000256" key="12">
    <source>
        <dbReference type="ARBA" id="ARBA00023136"/>
    </source>
</evidence>
<dbReference type="FunFam" id="3.30.565.10:FF:000013">
    <property type="entry name" value="Two-component sensor histidine kinase"/>
    <property type="match status" value="1"/>
</dbReference>
<dbReference type="SMART" id="SM00388">
    <property type="entry name" value="HisKA"/>
    <property type="match status" value="1"/>
</dbReference>
<keyword evidence="7" id="KW-0547">Nucleotide-binding</keyword>
<evidence type="ECO:0000256" key="11">
    <source>
        <dbReference type="ARBA" id="ARBA00023012"/>
    </source>
</evidence>
<dbReference type="InterPro" id="IPR036097">
    <property type="entry name" value="HisK_dim/P_sf"/>
</dbReference>
<gene>
    <name evidence="16" type="ORF">H7C18_14265</name>
</gene>
<feature type="coiled-coil region" evidence="13">
    <location>
        <begin position="128"/>
        <end position="155"/>
    </location>
</feature>
<keyword evidence="4" id="KW-0597">Phosphoprotein</keyword>
<accession>A0A7X0VVK9</accession>
<dbReference type="InterPro" id="IPR005467">
    <property type="entry name" value="His_kinase_dom"/>
</dbReference>
<feature type="transmembrane region" description="Helical" evidence="14">
    <location>
        <begin position="79"/>
        <end position="97"/>
    </location>
</feature>
<dbReference type="InterPro" id="IPR036890">
    <property type="entry name" value="HATPase_C_sf"/>
</dbReference>